<protein>
    <recommendedName>
        <fullName evidence="2">T4 RNA ligase 1-like N-terminal domain-containing protein</fullName>
    </recommendedName>
</protein>
<sequence>MQNFKDLLDKYPTWDALSAFLQSDEGGSMRIRDSSPPYAVIHYTKGKTNFEAAPHAVWLRSVVWNKVLNRPVCISPRKALRGIPSAGTNLTLETFVDGTMINVFASGGEYHTVSRSQLDASGTFYSKKTFHALFMEALARYGVTKLEDLFTELPTEEIPSICMSFVLQHPEHRIVEKISRPSLHLVQYATIRADGTFDLNASVKGSDAVEKMRLLPIETKSFATEAEIDEYMQKESVWRGWTWQGLVLKGENGDRWRMRNGAYSILRVLRGNESDSKTRFLRLRGEGNVSQYLKHYSEDRDLFWQYETALRVQTRAAYDAYTEVHKAHAKKLGDIPAPHRTVVYLLHSRYLSTLKGNGEHVRLSDAIALVNSLPNWQQALFI</sequence>
<reference evidence="1" key="1">
    <citation type="journal article" date="2020" name="Nature">
        <title>Giant virus diversity and host interactions through global metagenomics.</title>
        <authorList>
            <person name="Schulz F."/>
            <person name="Roux S."/>
            <person name="Paez-Espino D."/>
            <person name="Jungbluth S."/>
            <person name="Walsh D.A."/>
            <person name="Denef V.J."/>
            <person name="McMahon K.D."/>
            <person name="Konstantinidis K.T."/>
            <person name="Eloe-Fadrosh E.A."/>
            <person name="Kyrpides N.C."/>
            <person name="Woyke T."/>
        </authorList>
    </citation>
    <scope>NUCLEOTIDE SEQUENCE</scope>
    <source>
        <strain evidence="1">GVMAG-M-3300013285-6</strain>
    </source>
</reference>
<evidence type="ECO:0000313" key="1">
    <source>
        <dbReference type="EMBL" id="QHS91901.1"/>
    </source>
</evidence>
<organism evidence="1">
    <name type="scientific">viral metagenome</name>
    <dbReference type="NCBI Taxonomy" id="1070528"/>
    <lineage>
        <taxon>unclassified sequences</taxon>
        <taxon>metagenomes</taxon>
        <taxon>organismal metagenomes</taxon>
    </lineage>
</organism>
<dbReference type="EMBL" id="MN739166">
    <property type="protein sequence ID" value="QHS91901.1"/>
    <property type="molecule type" value="Genomic_DNA"/>
</dbReference>
<dbReference type="AlphaFoldDB" id="A0A6C0BJH7"/>
<name>A0A6C0BJH7_9ZZZZ</name>
<proteinExistence type="predicted"/>
<accession>A0A6C0BJH7</accession>
<evidence type="ECO:0008006" key="2">
    <source>
        <dbReference type="Google" id="ProtNLM"/>
    </source>
</evidence>